<dbReference type="Proteomes" id="UP000027192">
    <property type="component" value="Unassembled WGS sequence"/>
</dbReference>
<evidence type="ECO:0000313" key="2">
    <source>
        <dbReference type="Proteomes" id="UP000027192"/>
    </source>
</evidence>
<dbReference type="STRING" id="1654360.EA58_19300"/>
<accession>A0A066RQX3</accession>
<gene>
    <name evidence="1" type="ORF">EA58_19300</name>
</gene>
<comment type="caution">
    <text evidence="1">The sequence shown here is derived from an EMBL/GenBank/DDBJ whole genome shotgun (WGS) entry which is preliminary data.</text>
</comment>
<reference evidence="1 2" key="1">
    <citation type="submission" date="2014-04" db="EMBL/GenBank/DDBJ databases">
        <title>Draft genome sequence of Photobacterium halotolerans S2753: a solonamide, ngercheumicin and holomycin producer.</title>
        <authorList>
            <person name="Machado H.R."/>
            <person name="Gram L."/>
        </authorList>
    </citation>
    <scope>NUCLEOTIDE SEQUENCE [LARGE SCALE GENOMIC DNA]</scope>
    <source>
        <strain evidence="1 2">S2753</strain>
    </source>
</reference>
<dbReference type="EMBL" id="JMIB01000038">
    <property type="protein sequence ID" value="KDM90082.1"/>
    <property type="molecule type" value="Genomic_DNA"/>
</dbReference>
<evidence type="ECO:0000313" key="1">
    <source>
        <dbReference type="EMBL" id="KDM90082.1"/>
    </source>
</evidence>
<organism evidence="1 2">
    <name type="scientific">Photobacterium galatheae</name>
    <dbReference type="NCBI Taxonomy" id="1654360"/>
    <lineage>
        <taxon>Bacteria</taxon>
        <taxon>Pseudomonadati</taxon>
        <taxon>Pseudomonadota</taxon>
        <taxon>Gammaproteobacteria</taxon>
        <taxon>Vibrionales</taxon>
        <taxon>Vibrionaceae</taxon>
        <taxon>Photobacterium</taxon>
    </lineage>
</organism>
<dbReference type="AlphaFoldDB" id="A0A066RQX3"/>
<proteinExistence type="predicted"/>
<protein>
    <submittedName>
        <fullName evidence="1">Uncharacterized protein</fullName>
    </submittedName>
</protein>
<sequence length="62" mass="7394">MLFFHPTVYLAKLYNINTQKQQKAEHITVTNASSQIYVKLDKSRIFQQKRYKFDKSIRQSLG</sequence>
<name>A0A066RQX3_9GAMM</name>
<keyword evidence="2" id="KW-1185">Reference proteome</keyword>